<gene>
    <name evidence="1" type="ORF">B7O98_00120</name>
</gene>
<evidence type="ECO:0008006" key="3">
    <source>
        <dbReference type="Google" id="ProtNLM"/>
    </source>
</evidence>
<protein>
    <recommendedName>
        <fullName evidence="3">DUF432 domain-containing protein</fullName>
    </recommendedName>
</protein>
<dbReference type="EMBL" id="NBVN01000001">
    <property type="protein sequence ID" value="PUA33865.1"/>
    <property type="molecule type" value="Genomic_DNA"/>
</dbReference>
<sequence length="229" mass="25046">MLREFKVVDKVDVDLKVVRLTFERINADLIKLTIVDENGIPTSLNVSAGVDEVVSLKPVPPAGFKVSVDNLMIKFSDVVTLLPKRTASISLRIPADLGVYVNGVQISKVPLSRVKYALYGPPDLGVLCRFVSDEIVAKSLPQALGVIKLVVSNAYKESIRVGKVVLPLEGLGIYVTEEDAIVFNSINVNVSDPNYAEVVTDVNPSLNNVGFKQSFEGRRVRYVMLYGLV</sequence>
<reference evidence="1" key="2">
    <citation type="journal article" date="2018" name="Syst. Appl. Microbiol.">
        <title>A new symbiotic nanoarchaeote (Candidatus Nanoclepta minutus) and its host (Zestosphaera tikiterensis gen. nov., sp. nov.) from a New Zealand hot spring.</title>
        <authorList>
            <person name="St John E."/>
            <person name="Liu Y."/>
            <person name="Podar M."/>
            <person name="Stott M.B."/>
            <person name="Meneghin J."/>
            <person name="Chen Z."/>
            <person name="Lagutin K."/>
            <person name="Mitchell K."/>
            <person name="Reysenbach A.L."/>
        </authorList>
    </citation>
    <scope>NUCLEOTIDE SEQUENCE [LARGE SCALE GENOMIC DNA]</scope>
    <source>
        <strain evidence="1">NZ3</strain>
    </source>
</reference>
<accession>A0A2R7Y8L4</accession>
<dbReference type="Proteomes" id="UP000244093">
    <property type="component" value="Unassembled WGS sequence"/>
</dbReference>
<dbReference type="Pfam" id="PF04254">
    <property type="entry name" value="DUF432"/>
    <property type="match status" value="1"/>
</dbReference>
<comment type="caution">
    <text evidence="1">The sequence shown here is derived from an EMBL/GenBank/DDBJ whole genome shotgun (WGS) entry which is preliminary data.</text>
</comment>
<reference evidence="1" key="1">
    <citation type="submission" date="2017-04" db="EMBL/GenBank/DDBJ databases">
        <authorList>
            <person name="Afonso C.L."/>
            <person name="Miller P.J."/>
            <person name="Scott M.A."/>
            <person name="Spackman E."/>
            <person name="Goraichik I."/>
            <person name="Dimitrov K.M."/>
            <person name="Suarez D.L."/>
            <person name="Swayne D.E."/>
        </authorList>
    </citation>
    <scope>NUCLEOTIDE SEQUENCE</scope>
    <source>
        <strain evidence="1">NZ3</strain>
    </source>
</reference>
<evidence type="ECO:0000313" key="2">
    <source>
        <dbReference type="Proteomes" id="UP000244093"/>
    </source>
</evidence>
<organism evidence="1 2">
    <name type="scientific">Zestosphaera tikiterensis</name>
    <dbReference type="NCBI Taxonomy" id="1973259"/>
    <lineage>
        <taxon>Archaea</taxon>
        <taxon>Thermoproteota</taxon>
        <taxon>Thermoprotei</taxon>
        <taxon>Desulfurococcales</taxon>
        <taxon>Desulfurococcaceae</taxon>
        <taxon>Zestosphaera</taxon>
    </lineage>
</organism>
<dbReference type="AlphaFoldDB" id="A0A2R7Y8L4"/>
<name>A0A2R7Y8L4_9CREN</name>
<proteinExistence type="predicted"/>
<evidence type="ECO:0000313" key="1">
    <source>
        <dbReference type="EMBL" id="PUA33865.1"/>
    </source>
</evidence>
<dbReference type="InterPro" id="IPR007366">
    <property type="entry name" value="DUF432"/>
</dbReference>